<dbReference type="Gene3D" id="1.10.630.10">
    <property type="entry name" value="Cytochrome P450"/>
    <property type="match status" value="2"/>
</dbReference>
<dbReference type="InterPro" id="IPR036396">
    <property type="entry name" value="Cyt_P450_sf"/>
</dbReference>
<reference evidence="4" key="1">
    <citation type="submission" date="2022-12" db="EMBL/GenBank/DDBJ databases">
        <authorList>
            <person name="Alioto T."/>
            <person name="Alioto T."/>
            <person name="Gomez Garrido J."/>
        </authorList>
    </citation>
    <scope>NUCLEOTIDE SEQUENCE</scope>
</reference>
<sequence>MSPIKIFLDCGEASQGRSPWTKQNGNTERPVMPFLRAVANEKDLVFSNERIWKQQRQIGQSVMKKLAMRKQGLEHYIKEEAHQLVGTFAHVKGQPFDPLLPITNSVCNVVCAMAFGHRYSAEDGNFQKLTEAIDLALKCGGSFIYALREMFPWVLKRLPGPHKKALSSREFVLLFAKEEMKKHKEHHLLREPQDFTDFYLLQMEKGTFINPDLNSAVLDNKQWKTPEEFNPNHFLDKDGNFVARGEFLLFGSVDSVCLEEQLARIELFIFFSNLLRAFIFQLPSGVKKSSEQHKVGLTTYPHSYKLVAIPRSRAS</sequence>
<dbReference type="PANTHER" id="PTHR24300:SF134">
    <property type="entry name" value="CYTOCHROME P450, FAMILY 2, SUBFAMILY AB, POLYPEPTIDE 2-RELATED"/>
    <property type="match status" value="1"/>
</dbReference>
<dbReference type="GO" id="GO:0005506">
    <property type="term" value="F:iron ion binding"/>
    <property type="evidence" value="ECO:0007669"/>
    <property type="project" value="InterPro"/>
</dbReference>
<dbReference type="InterPro" id="IPR001128">
    <property type="entry name" value="Cyt_P450"/>
</dbReference>
<dbReference type="Pfam" id="PF00067">
    <property type="entry name" value="p450"/>
    <property type="match status" value="1"/>
</dbReference>
<name>A0AA35KEJ7_9SAUR</name>
<keyword evidence="5" id="KW-1185">Reference proteome</keyword>
<dbReference type="InterPro" id="IPR050182">
    <property type="entry name" value="Cytochrome_P450_fam2"/>
</dbReference>
<evidence type="ECO:0000256" key="3">
    <source>
        <dbReference type="ARBA" id="ARBA00023004"/>
    </source>
</evidence>
<evidence type="ECO:0000313" key="5">
    <source>
        <dbReference type="Proteomes" id="UP001178461"/>
    </source>
</evidence>
<dbReference type="SUPFAM" id="SSF48264">
    <property type="entry name" value="Cytochrome P450"/>
    <property type="match status" value="1"/>
</dbReference>
<evidence type="ECO:0000256" key="2">
    <source>
        <dbReference type="ARBA" id="ARBA00022723"/>
    </source>
</evidence>
<proteinExistence type="inferred from homology"/>
<dbReference type="GO" id="GO:0006082">
    <property type="term" value="P:organic acid metabolic process"/>
    <property type="evidence" value="ECO:0007669"/>
    <property type="project" value="TreeGrafter"/>
</dbReference>
<dbReference type="GO" id="GO:0005737">
    <property type="term" value="C:cytoplasm"/>
    <property type="evidence" value="ECO:0007669"/>
    <property type="project" value="TreeGrafter"/>
</dbReference>
<dbReference type="Proteomes" id="UP001178461">
    <property type="component" value="Chromosome 5"/>
</dbReference>
<dbReference type="PANTHER" id="PTHR24300">
    <property type="entry name" value="CYTOCHROME P450 508A4-RELATED"/>
    <property type="match status" value="1"/>
</dbReference>
<dbReference type="AlphaFoldDB" id="A0AA35KEJ7"/>
<dbReference type="GO" id="GO:0006805">
    <property type="term" value="P:xenobiotic metabolic process"/>
    <property type="evidence" value="ECO:0007669"/>
    <property type="project" value="TreeGrafter"/>
</dbReference>
<protein>
    <submittedName>
        <fullName evidence="4">Cytochrome P450 2J5-like</fullName>
    </submittedName>
</protein>
<comment type="similarity">
    <text evidence="1">Belongs to the cytochrome P450 family.</text>
</comment>
<dbReference type="GO" id="GO:0020037">
    <property type="term" value="F:heme binding"/>
    <property type="evidence" value="ECO:0007669"/>
    <property type="project" value="InterPro"/>
</dbReference>
<dbReference type="EMBL" id="OX395130">
    <property type="protein sequence ID" value="CAI5776014.1"/>
    <property type="molecule type" value="Genomic_DNA"/>
</dbReference>
<evidence type="ECO:0000256" key="1">
    <source>
        <dbReference type="ARBA" id="ARBA00010617"/>
    </source>
</evidence>
<dbReference type="GO" id="GO:0016712">
    <property type="term" value="F:oxidoreductase activity, acting on paired donors, with incorporation or reduction of molecular oxygen, reduced flavin or flavoprotein as one donor, and incorporation of one atom of oxygen"/>
    <property type="evidence" value="ECO:0007669"/>
    <property type="project" value="TreeGrafter"/>
</dbReference>
<gene>
    <name evidence="4" type="ORF">PODLI_1B016032</name>
</gene>
<keyword evidence="2" id="KW-0479">Metal-binding</keyword>
<evidence type="ECO:0000313" key="4">
    <source>
        <dbReference type="EMBL" id="CAI5776014.1"/>
    </source>
</evidence>
<keyword evidence="3" id="KW-0408">Iron</keyword>
<accession>A0AA35KEJ7</accession>
<organism evidence="4 5">
    <name type="scientific">Podarcis lilfordi</name>
    <name type="common">Lilford's wall lizard</name>
    <dbReference type="NCBI Taxonomy" id="74358"/>
    <lineage>
        <taxon>Eukaryota</taxon>
        <taxon>Metazoa</taxon>
        <taxon>Chordata</taxon>
        <taxon>Craniata</taxon>
        <taxon>Vertebrata</taxon>
        <taxon>Euteleostomi</taxon>
        <taxon>Lepidosauria</taxon>
        <taxon>Squamata</taxon>
        <taxon>Bifurcata</taxon>
        <taxon>Unidentata</taxon>
        <taxon>Episquamata</taxon>
        <taxon>Laterata</taxon>
        <taxon>Lacertibaenia</taxon>
        <taxon>Lacertidae</taxon>
        <taxon>Podarcis</taxon>
    </lineage>
</organism>